<dbReference type="FunFam" id="1.10.287.130:FF:000002">
    <property type="entry name" value="Two-component osmosensing histidine kinase"/>
    <property type="match status" value="1"/>
</dbReference>
<feature type="transmembrane region" description="Helical" evidence="15">
    <location>
        <begin position="181"/>
        <end position="201"/>
    </location>
</feature>
<feature type="transmembrane region" description="Helical" evidence="15">
    <location>
        <begin position="470"/>
        <end position="488"/>
    </location>
</feature>
<keyword evidence="8" id="KW-0067">ATP-binding</keyword>
<dbReference type="KEGG" id="syn:sll1353"/>
<comment type="catalytic activity">
    <reaction evidence="1">
        <text>ATP + protein L-histidine = ADP + protein N-phospho-L-histidine.</text>
        <dbReference type="EC" id="2.7.13.3"/>
    </reaction>
</comment>
<organism evidence="17 18">
    <name type="scientific">Synechocystis sp. (strain ATCC 27184 / PCC 6803 / Kazusa)</name>
    <dbReference type="NCBI Taxonomy" id="1111708"/>
    <lineage>
        <taxon>Bacteria</taxon>
        <taxon>Bacillati</taxon>
        <taxon>Cyanobacteriota</taxon>
        <taxon>Cyanophyceae</taxon>
        <taxon>Synechococcales</taxon>
        <taxon>Merismopediaceae</taxon>
        <taxon>Synechocystis</taxon>
    </lineage>
</organism>
<dbReference type="SUPFAM" id="SSF55874">
    <property type="entry name" value="ATPase domain of HSP90 chaperone/DNA topoisomerase II/histidine kinase"/>
    <property type="match status" value="1"/>
</dbReference>
<dbReference type="InterPro" id="IPR003661">
    <property type="entry name" value="HisK_dim/P_dom"/>
</dbReference>
<dbReference type="EMBL" id="BA000022">
    <property type="protein sequence ID" value="BAA17559.1"/>
    <property type="molecule type" value="Genomic_DNA"/>
</dbReference>
<reference evidence="17 18" key="2">
    <citation type="journal article" date="1996" name="DNA Res.">
        <title>Sequence analysis of the genome of the unicellular cyanobacterium Synechocystis sp. strain PCC6803. II. Sequence determination of the entire genome and assignment of potential protein-coding regions.</title>
        <authorList>
            <person name="Kaneko T."/>
            <person name="Sato S."/>
            <person name="Kotani H."/>
            <person name="Tanaka A."/>
            <person name="Asamizu E."/>
            <person name="Nakamura Y."/>
            <person name="Miyajima N."/>
            <person name="Hirosawa M."/>
            <person name="Sugiura M."/>
            <person name="Sasamoto S."/>
            <person name="Kimura T."/>
            <person name="Hosouchi T."/>
            <person name="Matsuno A."/>
            <person name="Muraki A."/>
            <person name="Nakazaki N."/>
            <person name="Naruo K."/>
            <person name="Okumura S."/>
            <person name="Shimpo S."/>
            <person name="Takeuchi C."/>
            <person name="Wada T."/>
            <person name="Watanabe A."/>
            <person name="Yamada M."/>
            <person name="Yasuda M."/>
            <person name="Tabata S."/>
        </authorList>
    </citation>
    <scope>NUCLEOTIDE SEQUENCE [LARGE SCALE GENOMIC DNA]</scope>
    <source>
        <strain evidence="18">ATCC 27184 / PCC 6803 / Kazusa</strain>
    </source>
</reference>
<keyword evidence="15" id="KW-0812">Transmembrane</keyword>
<dbReference type="CDD" id="cd18773">
    <property type="entry name" value="PDC1_HK_sensor"/>
    <property type="match status" value="1"/>
</dbReference>
<keyword evidence="18" id="KW-1185">Reference proteome</keyword>
<dbReference type="EC" id="2.7.13.3" evidence="3"/>
<dbReference type="InterPro" id="IPR005467">
    <property type="entry name" value="His_kinase_dom"/>
</dbReference>
<evidence type="ECO:0000313" key="18">
    <source>
        <dbReference type="Proteomes" id="UP000001425"/>
    </source>
</evidence>
<evidence type="ECO:0000313" key="17">
    <source>
        <dbReference type="EMBL" id="BAA17559.1"/>
    </source>
</evidence>
<dbReference type="IntAct" id="P73519">
    <property type="interactions" value="8"/>
</dbReference>
<evidence type="ECO:0000256" key="7">
    <source>
        <dbReference type="ARBA" id="ARBA00022777"/>
    </source>
</evidence>
<evidence type="ECO:0000256" key="10">
    <source>
        <dbReference type="ARBA" id="ARBA00064003"/>
    </source>
</evidence>
<keyword evidence="5" id="KW-0808">Transferase</keyword>
<dbReference type="PaxDb" id="1148-1652639"/>
<dbReference type="Pfam" id="PF00512">
    <property type="entry name" value="HisKA"/>
    <property type="match status" value="1"/>
</dbReference>
<dbReference type="SMART" id="SM00387">
    <property type="entry name" value="HATPase_c"/>
    <property type="match status" value="1"/>
</dbReference>
<keyword evidence="6" id="KW-0547">Nucleotide-binding</keyword>
<feature type="transmembrane region" description="Helical" evidence="15">
    <location>
        <begin position="12"/>
        <end position="31"/>
    </location>
</feature>
<comment type="subunit">
    <text evidence="10">At low DSF concentrations, interacts with RpfF.</text>
</comment>
<evidence type="ECO:0000256" key="9">
    <source>
        <dbReference type="ARBA" id="ARBA00023012"/>
    </source>
</evidence>
<dbReference type="CDD" id="cd16922">
    <property type="entry name" value="HATPase_EvgS-ArcB-TorS-like"/>
    <property type="match status" value="1"/>
</dbReference>
<keyword evidence="13" id="KW-0175">Coiled coil</keyword>
<evidence type="ECO:0000256" key="4">
    <source>
        <dbReference type="ARBA" id="ARBA00022553"/>
    </source>
</evidence>
<dbReference type="InterPro" id="IPR036890">
    <property type="entry name" value="HATPase_C_sf"/>
</dbReference>
<dbReference type="InterPro" id="IPR003594">
    <property type="entry name" value="HATPase_dom"/>
</dbReference>
<dbReference type="InterPro" id="IPR036097">
    <property type="entry name" value="HisK_dim/P_sf"/>
</dbReference>
<dbReference type="CDD" id="cd00082">
    <property type="entry name" value="HisKA"/>
    <property type="match status" value="1"/>
</dbReference>
<dbReference type="PROSITE" id="PS50109">
    <property type="entry name" value="HIS_KIN"/>
    <property type="match status" value="1"/>
</dbReference>
<dbReference type="GO" id="GO:0000155">
    <property type="term" value="F:phosphorelay sensor kinase activity"/>
    <property type="evidence" value="ECO:0007669"/>
    <property type="project" value="InterPro"/>
</dbReference>
<dbReference type="eggNOG" id="COG2205">
    <property type="taxonomic scope" value="Bacteria"/>
</dbReference>
<evidence type="ECO:0000256" key="5">
    <source>
        <dbReference type="ARBA" id="ARBA00022679"/>
    </source>
</evidence>
<feature type="coiled-coil region" evidence="13">
    <location>
        <begin position="537"/>
        <end position="599"/>
    </location>
</feature>
<dbReference type="InterPro" id="IPR004358">
    <property type="entry name" value="Sig_transdc_His_kin-like_C"/>
</dbReference>
<reference evidence="17 18" key="1">
    <citation type="journal article" date="1995" name="DNA Res.">
        <title>Sequence analysis of the genome of the unicellular cyanobacterium Synechocystis sp. strain PCC6803. I. Sequence features in the 1 Mb region from map positions 64% to 92% of the genome.</title>
        <authorList>
            <person name="Kaneko T."/>
            <person name="Tanaka A."/>
            <person name="Sato S."/>
            <person name="Kotani H."/>
            <person name="Sazuka T."/>
            <person name="Miyajima N."/>
            <person name="Sugiura M."/>
            <person name="Tabata S."/>
        </authorList>
    </citation>
    <scope>NUCLEOTIDE SEQUENCE [LARGE SCALE GENOMIC DNA]</scope>
    <source>
        <strain evidence="18">ATCC 27184 / PCC 6803 / Kazusa</strain>
    </source>
</reference>
<dbReference type="STRING" id="1148.gene:10498425"/>
<evidence type="ECO:0000256" key="3">
    <source>
        <dbReference type="ARBA" id="ARBA00012438"/>
    </source>
</evidence>
<dbReference type="InParanoid" id="P73519"/>
<sequence length="998" mass="111128">MGKFLDLLQKYWLLPCLLLAGYGGNYFKLHIFFGVDFLFGSIATLLVLVCYSLPWGLVSAAIAGSHTLIIWRHGYGILIIILEALVVGLMLRRRQTNLVLINSLFWLLIGIPLVYIFYRWGLNMTSVTTSLITLKQATNGIFNSLIASFLITGFGLSKQKFSPSTNPAFFPWKKLSFEQTLFNLLVAFVFFPLFFITVVNGQEAFVQMEKQTVQELTALSIPIQNSVEDWYQSHLEGAEVFATEILPLVAAINQGNGAQLPALSLMTHTIQTAFTGFSNIYVGDRQGQIIASSPEFNEVGESRLGLIQAEKIAGFSIPSQIQVSPLHRTNVNVDPHVAITIPLVANNSFEGFINASLNLAKMKDLLYANRVSKELNITLINGQNQVVASTIANVLPLEIYQPFEGGDPRDLGSSNYHWYPDTPANPTIRWRDSYYYHILPLDKINDWQLVLGLPARESIEKLQAQSVQKLGLLLFLSLVGLVVAIGVSKRVANPLLTLAKITTDIPTKMQYQGLTPIALRSEVSEVITLNENFNEMLITLQNQFKIIKQAKDNLEMRVAERTHTLIVINKQLAGEIEERQRIEIKLREAKESAELANRVKSEFLANISHEIRTPMNAILGFCDLLLQKDLSLSQTKKYLNAIGSSSKILLALIDDILDISKIEAGKLVIHLEPVDLRVIIREIKQIFDYKAESKSLLLTIQIDETLNQAIYFDAVRLRQILFNLVGNALKFTEEGQVFIYIGVEGIQVRSQGTYISLAIEVTDTGIGIAPEDQAKIFDVFTQSQGQSTRKYGGTGLGLTITRRLTALLGGEISLSSRLGEGSTFILHFPAVRLVENSLKSDLTNGDGGNLTDRLGSMSSSSANTTEKLLPTRVGNMAPDNNSLGNHNGPSQGFPRAVPLIDQAQRQQLISLLEQEETNVWNKLRHTLISRQIRNFGDRLSSWGNEYGWEDLHTYGQSIIKALENFDSRRLEQLMGQFPQYRASLTEVSAGVDGKHASE</sequence>
<evidence type="ECO:0000256" key="14">
    <source>
        <dbReference type="SAM" id="MobiDB-lite"/>
    </source>
</evidence>
<dbReference type="GO" id="GO:0005524">
    <property type="term" value="F:ATP binding"/>
    <property type="evidence" value="ECO:0007669"/>
    <property type="project" value="UniProtKB-KW"/>
</dbReference>
<dbReference type="Pfam" id="PF02518">
    <property type="entry name" value="HATPase_c"/>
    <property type="match status" value="1"/>
</dbReference>
<protein>
    <recommendedName>
        <fullName evidence="12">Circadian input-output histidine kinase CikA</fullName>
        <ecNumber evidence="3">2.7.13.3</ecNumber>
    </recommendedName>
    <alternativeName>
        <fullName evidence="11">Sensory/regulatory protein RpfC</fullName>
    </alternativeName>
</protein>
<proteinExistence type="inferred from homology"/>
<keyword evidence="15" id="KW-1133">Transmembrane helix</keyword>
<keyword evidence="9" id="KW-0902">Two-component regulatory system</keyword>
<dbReference type="PIR" id="S77225">
    <property type="entry name" value="S77225"/>
</dbReference>
<evidence type="ECO:0000256" key="8">
    <source>
        <dbReference type="ARBA" id="ARBA00022840"/>
    </source>
</evidence>
<dbReference type="Proteomes" id="UP000001425">
    <property type="component" value="Chromosome"/>
</dbReference>
<feature type="region of interest" description="Disordered" evidence="14">
    <location>
        <begin position="844"/>
        <end position="864"/>
    </location>
</feature>
<evidence type="ECO:0000259" key="16">
    <source>
        <dbReference type="PROSITE" id="PS50109"/>
    </source>
</evidence>
<dbReference type="SUPFAM" id="SSF47384">
    <property type="entry name" value="Homodimeric domain of signal transducing histidine kinase"/>
    <property type="match status" value="1"/>
</dbReference>
<evidence type="ECO:0000256" key="11">
    <source>
        <dbReference type="ARBA" id="ARBA00068150"/>
    </source>
</evidence>
<accession>P73519</accession>
<dbReference type="PANTHER" id="PTHR43711:SF26">
    <property type="entry name" value="SENSOR HISTIDINE KINASE RCSC"/>
    <property type="match status" value="1"/>
</dbReference>
<name>P73519_SYNY3</name>
<evidence type="ECO:0000256" key="12">
    <source>
        <dbReference type="ARBA" id="ARBA00074306"/>
    </source>
</evidence>
<gene>
    <name evidence="17" type="ordered locus">sll1353</name>
</gene>
<feature type="transmembrane region" description="Helical" evidence="15">
    <location>
        <begin position="37"/>
        <end position="63"/>
    </location>
</feature>
<dbReference type="EnsemblBacteria" id="BAA17559">
    <property type="protein sequence ID" value="BAA17559"/>
    <property type="gene ID" value="BAA17559"/>
</dbReference>
<feature type="transmembrane region" description="Helical" evidence="15">
    <location>
        <begin position="75"/>
        <end position="92"/>
    </location>
</feature>
<dbReference type="PANTHER" id="PTHR43711">
    <property type="entry name" value="TWO-COMPONENT HISTIDINE KINASE"/>
    <property type="match status" value="1"/>
</dbReference>
<feature type="transmembrane region" description="Helical" evidence="15">
    <location>
        <begin position="98"/>
        <end position="118"/>
    </location>
</feature>
<evidence type="ECO:0000256" key="2">
    <source>
        <dbReference type="ARBA" id="ARBA00006402"/>
    </source>
</evidence>
<dbReference type="SMART" id="SM00388">
    <property type="entry name" value="HisKA"/>
    <property type="match status" value="1"/>
</dbReference>
<evidence type="ECO:0000256" key="15">
    <source>
        <dbReference type="SAM" id="Phobius"/>
    </source>
</evidence>
<comment type="similarity">
    <text evidence="2">In the N-terminal section; belongs to the phytochrome family.</text>
</comment>
<evidence type="ECO:0000256" key="13">
    <source>
        <dbReference type="SAM" id="Coils"/>
    </source>
</evidence>
<keyword evidence="15" id="KW-0472">Membrane</keyword>
<feature type="domain" description="Histidine kinase" evidence="16">
    <location>
        <begin position="606"/>
        <end position="832"/>
    </location>
</feature>
<dbReference type="FunFam" id="3.30.565.10:FF:000010">
    <property type="entry name" value="Sensor histidine kinase RcsC"/>
    <property type="match status" value="1"/>
</dbReference>
<evidence type="ECO:0000256" key="1">
    <source>
        <dbReference type="ARBA" id="ARBA00000085"/>
    </source>
</evidence>
<dbReference type="InterPro" id="IPR050736">
    <property type="entry name" value="Sensor_HK_Regulatory"/>
</dbReference>
<dbReference type="AlphaFoldDB" id="P73519"/>
<keyword evidence="7 17" id="KW-0418">Kinase</keyword>
<dbReference type="PRINTS" id="PR00344">
    <property type="entry name" value="BCTRLSENSOR"/>
</dbReference>
<dbReference type="Gene3D" id="1.10.287.130">
    <property type="match status" value="1"/>
</dbReference>
<keyword evidence="4" id="KW-0597">Phosphoprotein</keyword>
<dbReference type="Gene3D" id="3.30.565.10">
    <property type="entry name" value="Histidine kinase-like ATPase, C-terminal domain"/>
    <property type="match status" value="1"/>
</dbReference>
<evidence type="ECO:0000256" key="6">
    <source>
        <dbReference type="ARBA" id="ARBA00022741"/>
    </source>
</evidence>